<accession>A0A1H5YHV8</accession>
<name>A0A1H5YHV8_9BACT</name>
<dbReference type="STRING" id="1120964.GCA_001313265_03444"/>
<proteinExistence type="predicted"/>
<reference evidence="3" key="1">
    <citation type="submission" date="2016-10" db="EMBL/GenBank/DDBJ databases">
        <authorList>
            <person name="Varghese N."/>
            <person name="Submissions S."/>
        </authorList>
    </citation>
    <scope>NUCLEOTIDE SEQUENCE [LARGE SCALE GENOMIC DNA]</scope>
    <source>
        <strain evidence="3">DSM 17298</strain>
    </source>
</reference>
<evidence type="ECO:0000313" key="3">
    <source>
        <dbReference type="Proteomes" id="UP000236736"/>
    </source>
</evidence>
<keyword evidence="3" id="KW-1185">Reference proteome</keyword>
<keyword evidence="2" id="KW-0540">Nuclease</keyword>
<keyword evidence="2" id="KW-0378">Hydrolase</keyword>
<dbReference type="RefSeq" id="WP_103925658.1">
    <property type="nucleotide sequence ID" value="NZ_FNVR01000019.1"/>
</dbReference>
<dbReference type="GO" id="GO:0004519">
    <property type="term" value="F:endonuclease activity"/>
    <property type="evidence" value="ECO:0007669"/>
    <property type="project" value="UniProtKB-KW"/>
</dbReference>
<evidence type="ECO:0000259" key="1">
    <source>
        <dbReference type="Pfam" id="PF13391"/>
    </source>
</evidence>
<dbReference type="AlphaFoldDB" id="A0A1H5YHV8"/>
<keyword evidence="2" id="KW-0255">Endonuclease</keyword>
<dbReference type="EMBL" id="FNVR01000019">
    <property type="protein sequence ID" value="SEG23729.1"/>
    <property type="molecule type" value="Genomic_DNA"/>
</dbReference>
<evidence type="ECO:0000313" key="2">
    <source>
        <dbReference type="EMBL" id="SEG23729.1"/>
    </source>
</evidence>
<organism evidence="2 3">
    <name type="scientific">Algoriphagus boritolerans DSM 17298 = JCM 18970</name>
    <dbReference type="NCBI Taxonomy" id="1120964"/>
    <lineage>
        <taxon>Bacteria</taxon>
        <taxon>Pseudomonadati</taxon>
        <taxon>Bacteroidota</taxon>
        <taxon>Cytophagia</taxon>
        <taxon>Cytophagales</taxon>
        <taxon>Cyclobacteriaceae</taxon>
        <taxon>Algoriphagus</taxon>
    </lineage>
</organism>
<gene>
    <name evidence="2" type="ORF">SAMN03080598_03025</name>
</gene>
<dbReference type="InterPro" id="IPR003615">
    <property type="entry name" value="HNH_nuc"/>
</dbReference>
<protein>
    <submittedName>
        <fullName evidence="2">HNH endonuclease</fullName>
    </submittedName>
</protein>
<dbReference type="Pfam" id="PF13391">
    <property type="entry name" value="HNH_2"/>
    <property type="match status" value="1"/>
</dbReference>
<sequence length="390" mass="44927">MPIPHFTIKNHFQKRHELYEEILTKEILKDICKKITGQNKFTVTFDNIGYNIGRLATLEFNGNIAYVSISEFEIKSRNSFFQSFPSALVKFHEETNSNKAIFFYFLKPNGKINTAYFIFMYRLMKTAGTIFLNEHDHLGISINPFNSVSDIIVQRDFNRGKNKGNASSYVTIDENGILQIFGKTYGANKYETTLLCLAIYAISSQPMELYEIQEKELIKLPKDARNVILSLGIKVITSNLILEREEFENNDSLRSPTYIYNLLEKLGDKKCCLCSCEIPQIIQGAHIWPVASIKRNSALNNDLKLKHAINGDNGLWLCNNHHKLFDINLLYISKDGKISYKTDIEQSHEDFVINFIANKQLPKEILTPEFISYLEKRNSLLESTDYTLII</sequence>
<dbReference type="OrthoDB" id="67788at2"/>
<dbReference type="Proteomes" id="UP000236736">
    <property type="component" value="Unassembled WGS sequence"/>
</dbReference>
<feature type="domain" description="HNH nuclease" evidence="1">
    <location>
        <begin position="271"/>
        <end position="332"/>
    </location>
</feature>